<keyword evidence="2" id="KW-0539">Nucleus</keyword>
<dbReference type="EMBL" id="JARJCN010000011">
    <property type="protein sequence ID" value="KAJ7096534.1"/>
    <property type="molecule type" value="Genomic_DNA"/>
</dbReference>
<accession>A0AAD6XVS8</accession>
<dbReference type="PANTHER" id="PTHR37534:SF46">
    <property type="entry name" value="ZN(II)2CYS6 TRANSCRIPTION FACTOR (EUROFUNG)"/>
    <property type="match status" value="1"/>
</dbReference>
<dbReference type="CDD" id="cd00067">
    <property type="entry name" value="GAL4"/>
    <property type="match status" value="1"/>
</dbReference>
<organism evidence="5 6">
    <name type="scientific">Mycena belliarum</name>
    <dbReference type="NCBI Taxonomy" id="1033014"/>
    <lineage>
        <taxon>Eukaryota</taxon>
        <taxon>Fungi</taxon>
        <taxon>Dikarya</taxon>
        <taxon>Basidiomycota</taxon>
        <taxon>Agaricomycotina</taxon>
        <taxon>Agaricomycetes</taxon>
        <taxon>Agaricomycetidae</taxon>
        <taxon>Agaricales</taxon>
        <taxon>Marasmiineae</taxon>
        <taxon>Mycenaceae</taxon>
        <taxon>Mycena</taxon>
    </lineage>
</organism>
<dbReference type="SUPFAM" id="SSF57701">
    <property type="entry name" value="Zn2/Cys6 DNA-binding domain"/>
    <property type="match status" value="1"/>
</dbReference>
<feature type="region of interest" description="Disordered" evidence="3">
    <location>
        <begin position="1"/>
        <end position="58"/>
    </location>
</feature>
<dbReference type="GO" id="GO:0008270">
    <property type="term" value="F:zinc ion binding"/>
    <property type="evidence" value="ECO:0007669"/>
    <property type="project" value="InterPro"/>
</dbReference>
<sequence>MAYRSPPSSCGSQSPAPSSASSNVSPASNNVPLVPTIPPPDSSESRSARASPHRFPVDLARSASSKGGCWTCRLRRKKCDENREGDSCHTCIRLTIACLGWGPKRPEWMRDKQAVEAYKADIKAQLTRAGLIRGQPRPSLLAPGGAHGLRHRYPTPPPPHRRATDGGALADFDAAGEYPYPYPYADAYAYAQPRHDSLNLYHAMPGTNGNGNGNGAFYGLPGLAYSDPGLAPLPPPHSALPQPAPTDFDDAGLFAYPTPPPAPTDGAIPALDFDFAQLGAAGDCAFDFAVRAAESEPEPESLPPPHFAGHSSLQDNHCVYYFAHVRRVQHLFAGAAVANATCSMVLQDPRGATTHAVCALASLHYTRLRVAHGLEAPDADPSTATSKFFHDEAYFNLHQAQQARGAYAAGDALAALHLVWYSQLSGGATDWQPVFAVACDWLAQQTDLLGSDNPKLALQHLPEDGQLIVKLTFWVDIFSSLTVMRPPKYMALYKRLFGDLAQWPGELRMDALTGCPEEVLLGIAEVSTLAHWKAAEKRKGTLSNRELIRRGDEIEQRLRKSAASPARGEPDMTPLHPTLAQADPEAAAAPPFPSPEARQLVAKIFAEAVLLYLHTVLSDSNPGVPEISTSVNTIVQYLGQLPPSEVDRALVFPICLAGCMTDDSTLRDFLKGRLQALDESLGNIMRTRLLMEAVWQRRDVSGATVDWRETMRDRGLNLLLL</sequence>
<protein>
    <submittedName>
        <fullName evidence="5">Fungal-specific transcription factor domain-containing protein</fullName>
    </submittedName>
</protein>
<dbReference type="GO" id="GO:0000981">
    <property type="term" value="F:DNA-binding transcription factor activity, RNA polymerase II-specific"/>
    <property type="evidence" value="ECO:0007669"/>
    <property type="project" value="InterPro"/>
</dbReference>
<dbReference type="InterPro" id="IPR021858">
    <property type="entry name" value="Fun_TF"/>
</dbReference>
<comment type="caution">
    <text evidence="5">The sequence shown here is derived from an EMBL/GenBank/DDBJ whole genome shotgun (WGS) entry which is preliminary data.</text>
</comment>
<dbReference type="InterPro" id="IPR036864">
    <property type="entry name" value="Zn2-C6_fun-type_DNA-bd_sf"/>
</dbReference>
<evidence type="ECO:0000256" key="1">
    <source>
        <dbReference type="ARBA" id="ARBA00004123"/>
    </source>
</evidence>
<dbReference type="InterPro" id="IPR001138">
    <property type="entry name" value="Zn2Cys6_DnaBD"/>
</dbReference>
<dbReference type="Pfam" id="PF00172">
    <property type="entry name" value="Zn_clus"/>
    <property type="match status" value="1"/>
</dbReference>
<evidence type="ECO:0000313" key="5">
    <source>
        <dbReference type="EMBL" id="KAJ7096534.1"/>
    </source>
</evidence>
<dbReference type="GO" id="GO:0005634">
    <property type="term" value="C:nucleus"/>
    <property type="evidence" value="ECO:0007669"/>
    <property type="project" value="UniProtKB-SubCell"/>
</dbReference>
<dbReference type="Pfam" id="PF11951">
    <property type="entry name" value="Fungal_trans_2"/>
    <property type="match status" value="1"/>
</dbReference>
<evidence type="ECO:0000256" key="2">
    <source>
        <dbReference type="ARBA" id="ARBA00023242"/>
    </source>
</evidence>
<feature type="region of interest" description="Disordered" evidence="3">
    <location>
        <begin position="554"/>
        <end position="577"/>
    </location>
</feature>
<evidence type="ECO:0000259" key="4">
    <source>
        <dbReference type="PROSITE" id="PS50048"/>
    </source>
</evidence>
<gene>
    <name evidence="5" type="ORF">B0H15DRAFT_49388</name>
</gene>
<dbReference type="PANTHER" id="PTHR37534">
    <property type="entry name" value="TRANSCRIPTIONAL ACTIVATOR PROTEIN UGA3"/>
    <property type="match status" value="1"/>
</dbReference>
<reference evidence="5" key="1">
    <citation type="submission" date="2023-03" db="EMBL/GenBank/DDBJ databases">
        <title>Massive genome expansion in bonnet fungi (Mycena s.s.) driven by repeated elements and novel gene families across ecological guilds.</title>
        <authorList>
            <consortium name="Lawrence Berkeley National Laboratory"/>
            <person name="Harder C.B."/>
            <person name="Miyauchi S."/>
            <person name="Viragh M."/>
            <person name="Kuo A."/>
            <person name="Thoen E."/>
            <person name="Andreopoulos B."/>
            <person name="Lu D."/>
            <person name="Skrede I."/>
            <person name="Drula E."/>
            <person name="Henrissat B."/>
            <person name="Morin E."/>
            <person name="Kohler A."/>
            <person name="Barry K."/>
            <person name="LaButti K."/>
            <person name="Morin E."/>
            <person name="Salamov A."/>
            <person name="Lipzen A."/>
            <person name="Mereny Z."/>
            <person name="Hegedus B."/>
            <person name="Baldrian P."/>
            <person name="Stursova M."/>
            <person name="Weitz H."/>
            <person name="Taylor A."/>
            <person name="Grigoriev I.V."/>
            <person name="Nagy L.G."/>
            <person name="Martin F."/>
            <person name="Kauserud H."/>
        </authorList>
    </citation>
    <scope>NUCLEOTIDE SEQUENCE</scope>
    <source>
        <strain evidence="5">CBHHK173m</strain>
    </source>
</reference>
<proteinExistence type="predicted"/>
<dbReference type="SMART" id="SM00066">
    <property type="entry name" value="GAL4"/>
    <property type="match status" value="1"/>
</dbReference>
<comment type="subcellular location">
    <subcellularLocation>
        <location evidence="1">Nucleus</location>
    </subcellularLocation>
</comment>
<dbReference type="Proteomes" id="UP001222325">
    <property type="component" value="Unassembled WGS sequence"/>
</dbReference>
<feature type="domain" description="Zn(2)-C6 fungal-type" evidence="4">
    <location>
        <begin position="68"/>
        <end position="98"/>
    </location>
</feature>
<keyword evidence="6" id="KW-1185">Reference proteome</keyword>
<feature type="compositionally biased region" description="Low complexity" evidence="3">
    <location>
        <begin position="1"/>
        <end position="34"/>
    </location>
</feature>
<name>A0AAD6XVS8_9AGAR</name>
<evidence type="ECO:0000313" key="6">
    <source>
        <dbReference type="Proteomes" id="UP001222325"/>
    </source>
</evidence>
<evidence type="ECO:0000256" key="3">
    <source>
        <dbReference type="SAM" id="MobiDB-lite"/>
    </source>
</evidence>
<dbReference type="AlphaFoldDB" id="A0AAD6XVS8"/>
<dbReference type="PROSITE" id="PS50048">
    <property type="entry name" value="ZN2_CY6_FUNGAL_2"/>
    <property type="match status" value="1"/>
</dbReference>
<dbReference type="PROSITE" id="PS00463">
    <property type="entry name" value="ZN2_CY6_FUNGAL_1"/>
    <property type="match status" value="1"/>
</dbReference>